<dbReference type="Proteomes" id="UP000296201">
    <property type="component" value="Chromosome"/>
</dbReference>
<accession>A0A4P7NX54</accession>
<dbReference type="AlphaFoldDB" id="A0A4P7NX54"/>
<sequence precursor="true">MKLFKQLRKCMLIVGMGSLSMGAYAIEGNAGLDLSLSNDAGNIGLYSLRETPHELTNLGADFLFNSKSDRFLDIYGSLARKGLLGNKNLELGLKGKLFYIDEDKNNRDGYGLMIGGLGRYWMPTEIPAAVAMEYLYAPAIVTSGDADTASEFNARVEMRILPSAVGYVGYRKLNMEFNNTNYEVDDSFHIGVRVAFQ</sequence>
<dbReference type="EMBL" id="CP032096">
    <property type="protein sequence ID" value="QBZ82098.1"/>
    <property type="molecule type" value="Genomic_DNA"/>
</dbReference>
<feature type="signal peptide" evidence="1">
    <location>
        <begin position="1"/>
        <end position="25"/>
    </location>
</feature>
<evidence type="ECO:0000313" key="2">
    <source>
        <dbReference type="EMBL" id="QBZ82098.1"/>
    </source>
</evidence>
<name>A0A4P7NX54_9GAMM</name>
<protein>
    <submittedName>
        <fullName evidence="2">YfaZ</fullName>
    </submittedName>
</protein>
<feature type="chain" id="PRO_5020985831" evidence="1">
    <location>
        <begin position="26"/>
        <end position="197"/>
    </location>
</feature>
<dbReference type="InterPro" id="IPR009998">
    <property type="entry name" value="YfaZ"/>
</dbReference>
<evidence type="ECO:0000256" key="1">
    <source>
        <dbReference type="SAM" id="SignalP"/>
    </source>
</evidence>
<keyword evidence="1" id="KW-0732">Signal</keyword>
<dbReference type="RefSeq" id="WP_135794858.1">
    <property type="nucleotide sequence ID" value="NZ_CP032096.1"/>
</dbReference>
<organism evidence="2 3">
    <name type="scientific">Hydrogenovibrio crunogenus</name>
    <dbReference type="NCBI Taxonomy" id="39765"/>
    <lineage>
        <taxon>Bacteria</taxon>
        <taxon>Pseudomonadati</taxon>
        <taxon>Pseudomonadota</taxon>
        <taxon>Gammaproteobacteria</taxon>
        <taxon>Thiotrichales</taxon>
        <taxon>Piscirickettsiaceae</taxon>
        <taxon>Hydrogenovibrio</taxon>
    </lineage>
</organism>
<evidence type="ECO:0000313" key="3">
    <source>
        <dbReference type="Proteomes" id="UP000296201"/>
    </source>
</evidence>
<keyword evidence="3" id="KW-1185">Reference proteome</keyword>
<reference evidence="2 3" key="1">
    <citation type="submission" date="2018-08" db="EMBL/GenBank/DDBJ databases">
        <title>Horizontal acquisition of hydrogen conversion ability and other habitat adaptations in Hydrogenovibrio crunogenus strains.</title>
        <authorList>
            <person name="Gonnella G."/>
            <person name="Adam N."/>
            <person name="Perner M."/>
        </authorList>
    </citation>
    <scope>NUCLEOTIDE SEQUENCE [LARGE SCALE GENOMIC DNA]</scope>
    <source>
        <strain evidence="2 3">SP-41</strain>
    </source>
</reference>
<gene>
    <name evidence="2" type="ORF">GHNINEIG_00122</name>
</gene>
<dbReference type="OrthoDB" id="6399250at2"/>
<proteinExistence type="predicted"/>
<dbReference type="Pfam" id="PF07437">
    <property type="entry name" value="YfaZ"/>
    <property type="match status" value="1"/>
</dbReference>